<keyword evidence="2" id="KW-0238">DNA-binding</keyword>
<sequence>MDSTRPDDRELVRRAVRVIRQRTGADVVFGGLRQGRSIPVQETAGAKTGTLTSIRVQPSKGLGGLTWVSRKPLTVAEYGGAREITHEFDPQILGEGIRQLTAAPVVVGGEVRGLLYLGQRDAEPATDAAGILQSVTGSVASELRLRDLVDERVALREPDASGLSARVRAELLDVLRTTRDQDTARRLRLLLQEPAAVEADVALTPRQRQVLELVAKGLSNQQIGDRLALSQVTVKSYMRAIMTRLGARSRLQAVTEAQRRGLL</sequence>
<dbReference type="CDD" id="cd06170">
    <property type="entry name" value="LuxR_C_like"/>
    <property type="match status" value="1"/>
</dbReference>
<dbReference type="Gene3D" id="1.10.10.10">
    <property type="entry name" value="Winged helix-like DNA-binding domain superfamily/Winged helix DNA-binding domain"/>
    <property type="match status" value="1"/>
</dbReference>
<evidence type="ECO:0000259" key="4">
    <source>
        <dbReference type="PROSITE" id="PS50043"/>
    </source>
</evidence>
<dbReference type="Gene3D" id="3.30.450.40">
    <property type="match status" value="1"/>
</dbReference>
<dbReference type="AlphaFoldDB" id="A0A0B2A105"/>
<name>A0A0B2A105_9MICO</name>
<evidence type="ECO:0000256" key="3">
    <source>
        <dbReference type="ARBA" id="ARBA00023163"/>
    </source>
</evidence>
<dbReference type="Pfam" id="PF00196">
    <property type="entry name" value="GerE"/>
    <property type="match status" value="1"/>
</dbReference>
<dbReference type="InterPro" id="IPR016032">
    <property type="entry name" value="Sig_transdc_resp-reg_C-effctor"/>
</dbReference>
<keyword evidence="3" id="KW-0804">Transcription</keyword>
<accession>A0A0B2A105</accession>
<dbReference type="RefSeq" id="WP_039403460.1">
    <property type="nucleotide sequence ID" value="NZ_JTDK01000026.1"/>
</dbReference>
<evidence type="ECO:0000256" key="2">
    <source>
        <dbReference type="ARBA" id="ARBA00023125"/>
    </source>
</evidence>
<dbReference type="InterPro" id="IPR036388">
    <property type="entry name" value="WH-like_DNA-bd_sf"/>
</dbReference>
<dbReference type="SMART" id="SM00421">
    <property type="entry name" value="HTH_LUXR"/>
    <property type="match status" value="1"/>
</dbReference>
<evidence type="ECO:0000313" key="5">
    <source>
        <dbReference type="EMBL" id="KHK95240.1"/>
    </source>
</evidence>
<protein>
    <recommendedName>
        <fullName evidence="4">HTH luxR-type domain-containing protein</fullName>
    </recommendedName>
</protein>
<proteinExistence type="predicted"/>
<dbReference type="GO" id="GO:0006355">
    <property type="term" value="P:regulation of DNA-templated transcription"/>
    <property type="evidence" value="ECO:0007669"/>
    <property type="project" value="InterPro"/>
</dbReference>
<dbReference type="InterPro" id="IPR003018">
    <property type="entry name" value="GAF"/>
</dbReference>
<dbReference type="EMBL" id="JTDK01000026">
    <property type="protein sequence ID" value="KHK95240.1"/>
    <property type="molecule type" value="Genomic_DNA"/>
</dbReference>
<dbReference type="PROSITE" id="PS00622">
    <property type="entry name" value="HTH_LUXR_1"/>
    <property type="match status" value="1"/>
</dbReference>
<gene>
    <name evidence="5" type="ORF">LK09_19715</name>
</gene>
<dbReference type="InterPro" id="IPR000792">
    <property type="entry name" value="Tscrpt_reg_LuxR_C"/>
</dbReference>
<dbReference type="PANTHER" id="PTHR44688">
    <property type="entry name" value="DNA-BINDING TRANSCRIPTIONAL ACTIVATOR DEVR_DOSR"/>
    <property type="match status" value="1"/>
</dbReference>
<comment type="caution">
    <text evidence="5">The sequence shown here is derived from an EMBL/GenBank/DDBJ whole genome shotgun (WGS) entry which is preliminary data.</text>
</comment>
<evidence type="ECO:0000256" key="1">
    <source>
        <dbReference type="ARBA" id="ARBA00023015"/>
    </source>
</evidence>
<dbReference type="PANTHER" id="PTHR44688:SF16">
    <property type="entry name" value="DNA-BINDING TRANSCRIPTIONAL ACTIVATOR DEVR_DOSR"/>
    <property type="match status" value="1"/>
</dbReference>
<dbReference type="SUPFAM" id="SSF46894">
    <property type="entry name" value="C-terminal effector domain of the bipartite response regulators"/>
    <property type="match status" value="1"/>
</dbReference>
<reference evidence="5 6" key="1">
    <citation type="submission" date="2014-11" db="EMBL/GenBank/DDBJ databases">
        <title>Genome sequence of Microbacterium mangrovi MUSC 115(T).</title>
        <authorList>
            <person name="Lee L.-H."/>
        </authorList>
    </citation>
    <scope>NUCLEOTIDE SEQUENCE [LARGE SCALE GENOMIC DNA]</scope>
    <source>
        <strain evidence="5 6">MUSC 115</strain>
    </source>
</reference>
<dbReference type="GO" id="GO:0003677">
    <property type="term" value="F:DNA binding"/>
    <property type="evidence" value="ECO:0007669"/>
    <property type="project" value="UniProtKB-KW"/>
</dbReference>
<keyword evidence="1" id="KW-0805">Transcription regulation</keyword>
<organism evidence="5 6">
    <name type="scientific">Microbacterium mangrovi</name>
    <dbReference type="NCBI Taxonomy" id="1348253"/>
    <lineage>
        <taxon>Bacteria</taxon>
        <taxon>Bacillati</taxon>
        <taxon>Actinomycetota</taxon>
        <taxon>Actinomycetes</taxon>
        <taxon>Micrococcales</taxon>
        <taxon>Microbacteriaceae</taxon>
        <taxon>Microbacterium</taxon>
    </lineage>
</organism>
<evidence type="ECO:0000313" key="6">
    <source>
        <dbReference type="Proteomes" id="UP000031030"/>
    </source>
</evidence>
<dbReference type="SUPFAM" id="SSF55781">
    <property type="entry name" value="GAF domain-like"/>
    <property type="match status" value="1"/>
</dbReference>
<dbReference type="OrthoDB" id="4069167at2"/>
<dbReference type="STRING" id="1348253.LK09_19715"/>
<dbReference type="Pfam" id="PF01590">
    <property type="entry name" value="GAF"/>
    <property type="match status" value="1"/>
</dbReference>
<dbReference type="PRINTS" id="PR00038">
    <property type="entry name" value="HTHLUXR"/>
</dbReference>
<dbReference type="InterPro" id="IPR029016">
    <property type="entry name" value="GAF-like_dom_sf"/>
</dbReference>
<keyword evidence="6" id="KW-1185">Reference proteome</keyword>
<feature type="domain" description="HTH luxR-type" evidence="4">
    <location>
        <begin position="196"/>
        <end position="261"/>
    </location>
</feature>
<dbReference type="PROSITE" id="PS50043">
    <property type="entry name" value="HTH_LUXR_2"/>
    <property type="match status" value="1"/>
</dbReference>
<dbReference type="Proteomes" id="UP000031030">
    <property type="component" value="Unassembled WGS sequence"/>
</dbReference>